<dbReference type="SUPFAM" id="SSF53448">
    <property type="entry name" value="Nucleotide-diphospho-sugar transferases"/>
    <property type="match status" value="1"/>
</dbReference>
<dbReference type="RefSeq" id="WP_005498152.1">
    <property type="nucleotide sequence ID" value="NZ_ABIC01000009.1"/>
</dbReference>
<accession>A9D4K1</accession>
<dbReference type="AlphaFoldDB" id="A9D4K1"/>
<dbReference type="Proteomes" id="UP000005839">
    <property type="component" value="Unassembled WGS sequence"/>
</dbReference>
<keyword evidence="1" id="KW-0489">Methyltransferase</keyword>
<dbReference type="EMBL" id="ABIC01000009">
    <property type="protein sequence ID" value="EDQ01570.1"/>
    <property type="molecule type" value="Genomic_DNA"/>
</dbReference>
<name>A9D4K1_9GAMM</name>
<proteinExistence type="predicted"/>
<dbReference type="InterPro" id="IPR029044">
    <property type="entry name" value="Nucleotide-diphossugar_trans"/>
</dbReference>
<dbReference type="Gene3D" id="3.90.550.10">
    <property type="entry name" value="Spore Coat Polysaccharide Biosynthesis Protein SpsA, Chain A"/>
    <property type="match status" value="1"/>
</dbReference>
<dbReference type="STRING" id="314608.KT99_15490"/>
<evidence type="ECO:0000313" key="2">
    <source>
        <dbReference type="Proteomes" id="UP000005839"/>
    </source>
</evidence>
<sequence length="319" mass="38008">MSENIYNVPIIFITFNKYNETIRVFNEIRKIKPAVLYIVSDGARPDKISDESVSKIRDYIENNVDWDCDLNLRWHGTNQGCKKSVSEGITWLFENEEYGIIIEDDCLPSQHFFRYMEEMLIKYQYNEQVMAVCGYRPMKRLPKPHNESYYFSKYVSFWGWGTWKQAWNKFDFEMADYTKQVDSGQFRKMFETFIEYKANKDAFDATVAGDNSSWGYRWAYTMLNNKGLAIYPYDNQIENIGFCSENATHTSEQLPDVLSDKIEEMTFPLIHPSEMVRNRVAEKMYSQKLWRKRVLLKMLSDFLKKVGLYNTLKKMKKRF</sequence>
<dbReference type="GO" id="GO:0008168">
    <property type="term" value="F:methyltransferase activity"/>
    <property type="evidence" value="ECO:0007669"/>
    <property type="project" value="UniProtKB-KW"/>
</dbReference>
<organism evidence="1 2">
    <name type="scientific">Shewanella benthica KT99</name>
    <dbReference type="NCBI Taxonomy" id="314608"/>
    <lineage>
        <taxon>Bacteria</taxon>
        <taxon>Pseudomonadati</taxon>
        <taxon>Pseudomonadota</taxon>
        <taxon>Gammaproteobacteria</taxon>
        <taxon>Alteromonadales</taxon>
        <taxon>Shewanellaceae</taxon>
        <taxon>Shewanella</taxon>
    </lineage>
</organism>
<gene>
    <name evidence="1" type="ORF">KT99_15490</name>
</gene>
<reference evidence="1 2" key="1">
    <citation type="submission" date="2007-10" db="EMBL/GenBank/DDBJ databases">
        <authorList>
            <person name="Yayanos A."/>
            <person name="Ferriera S."/>
            <person name="Johnson J."/>
            <person name="Kravitz S."/>
            <person name="Halpern A."/>
            <person name="Remington K."/>
            <person name="Beeson K."/>
            <person name="Tran B."/>
            <person name="Rogers Y.-H."/>
            <person name="Friedman R."/>
            <person name="Venter J.C."/>
        </authorList>
    </citation>
    <scope>NUCLEOTIDE SEQUENCE [LARGE SCALE GENOMIC DNA]</scope>
    <source>
        <strain evidence="1 2">KT99</strain>
    </source>
</reference>
<evidence type="ECO:0000313" key="1">
    <source>
        <dbReference type="EMBL" id="EDQ01570.1"/>
    </source>
</evidence>
<protein>
    <submittedName>
        <fullName evidence="1">Methyltransferase FkbM</fullName>
    </submittedName>
</protein>
<keyword evidence="1" id="KW-0808">Transferase</keyword>
<dbReference type="GO" id="GO:0032259">
    <property type="term" value="P:methylation"/>
    <property type="evidence" value="ECO:0007669"/>
    <property type="project" value="UniProtKB-KW"/>
</dbReference>
<comment type="caution">
    <text evidence="1">The sequence shown here is derived from an EMBL/GenBank/DDBJ whole genome shotgun (WGS) entry which is preliminary data.</text>
</comment>
<keyword evidence="2" id="KW-1185">Reference proteome</keyword>